<dbReference type="InterPro" id="IPR043502">
    <property type="entry name" value="DNA/RNA_pol_sf"/>
</dbReference>
<dbReference type="Gene3D" id="3.30.70.270">
    <property type="match status" value="1"/>
</dbReference>
<comment type="caution">
    <text evidence="1">The sequence shown here is derived from an EMBL/GenBank/DDBJ whole genome shotgun (WGS) entry which is preliminary data.</text>
</comment>
<gene>
    <name evidence="1" type="ORF">EZS28_053992</name>
</gene>
<feature type="non-terminal residue" evidence="1">
    <location>
        <position position="220"/>
    </location>
</feature>
<dbReference type="Proteomes" id="UP000324800">
    <property type="component" value="Unassembled WGS sequence"/>
</dbReference>
<evidence type="ECO:0000313" key="1">
    <source>
        <dbReference type="EMBL" id="KAA6326109.1"/>
    </source>
</evidence>
<sequence length="220" mass="25239">DQDSAQILELLKHKTAFKGDSEAHQSLPKIIQQELKDDVKTQVQDTFFKCSNPIFAIAKKKGGWQKILVCRILNNELRTEYFKLKGIAVIPEIIIPNDQATIIDQHQAFHHIRVAEKMLPNLFISFNGQLLATKECCDRRGQNAMQLENLCLPRQYSVPELRSPKVTIRNIASNDYFPRVWQDDPNGQELYQPHADNRVLGLAVEHKSNDSVNDNIPNER</sequence>
<proteinExistence type="predicted"/>
<organism evidence="1 2">
    <name type="scientific">Streblomastix strix</name>
    <dbReference type="NCBI Taxonomy" id="222440"/>
    <lineage>
        <taxon>Eukaryota</taxon>
        <taxon>Metamonada</taxon>
        <taxon>Preaxostyla</taxon>
        <taxon>Oxymonadida</taxon>
        <taxon>Streblomastigidae</taxon>
        <taxon>Streblomastix</taxon>
    </lineage>
</organism>
<dbReference type="EMBL" id="SNRW01043939">
    <property type="protein sequence ID" value="KAA6326109.1"/>
    <property type="molecule type" value="Genomic_DNA"/>
</dbReference>
<dbReference type="Gene3D" id="3.10.10.10">
    <property type="entry name" value="HIV Type 1 Reverse Transcriptase, subunit A, domain 1"/>
    <property type="match status" value="1"/>
</dbReference>
<evidence type="ECO:0008006" key="3">
    <source>
        <dbReference type="Google" id="ProtNLM"/>
    </source>
</evidence>
<dbReference type="SUPFAM" id="SSF56672">
    <property type="entry name" value="DNA/RNA polymerases"/>
    <property type="match status" value="1"/>
</dbReference>
<dbReference type="OrthoDB" id="7478317at2759"/>
<dbReference type="AlphaFoldDB" id="A0A5J4QXN1"/>
<accession>A0A5J4QXN1</accession>
<dbReference type="InterPro" id="IPR043128">
    <property type="entry name" value="Rev_trsase/Diguanyl_cyclase"/>
</dbReference>
<name>A0A5J4QXN1_9EUKA</name>
<reference evidence="1 2" key="1">
    <citation type="submission" date="2019-03" db="EMBL/GenBank/DDBJ databases">
        <title>Single cell metagenomics reveals metabolic interactions within the superorganism composed of flagellate Streblomastix strix and complex community of Bacteroidetes bacteria on its surface.</title>
        <authorList>
            <person name="Treitli S.C."/>
            <person name="Kolisko M."/>
            <person name="Husnik F."/>
            <person name="Keeling P."/>
            <person name="Hampl V."/>
        </authorList>
    </citation>
    <scope>NUCLEOTIDE SEQUENCE [LARGE SCALE GENOMIC DNA]</scope>
    <source>
        <strain evidence="1">ST1C</strain>
    </source>
</reference>
<protein>
    <recommendedName>
        <fullName evidence="3">Reverse transcriptase domain-containing protein</fullName>
    </recommendedName>
</protein>
<evidence type="ECO:0000313" key="2">
    <source>
        <dbReference type="Proteomes" id="UP000324800"/>
    </source>
</evidence>
<feature type="non-terminal residue" evidence="1">
    <location>
        <position position="1"/>
    </location>
</feature>